<dbReference type="Proteomes" id="UP000327013">
    <property type="component" value="Chromosome 3"/>
</dbReference>
<dbReference type="InterPro" id="IPR003340">
    <property type="entry name" value="B3_DNA-bd"/>
</dbReference>
<dbReference type="GO" id="GO:0009733">
    <property type="term" value="P:response to auxin"/>
    <property type="evidence" value="ECO:0007669"/>
    <property type="project" value="UniProtKB-ARBA"/>
</dbReference>
<dbReference type="GO" id="GO:0003677">
    <property type="term" value="F:DNA binding"/>
    <property type="evidence" value="ECO:0007669"/>
    <property type="project" value="UniProtKB-KW"/>
</dbReference>
<accession>A0A5N6QWE8</accession>
<dbReference type="GO" id="GO:0005634">
    <property type="term" value="C:nucleus"/>
    <property type="evidence" value="ECO:0007669"/>
    <property type="project" value="UniProtKB-SubCell"/>
</dbReference>
<dbReference type="AlphaFoldDB" id="A0A5N6QWE8"/>
<keyword evidence="4" id="KW-0804">Transcription</keyword>
<dbReference type="OrthoDB" id="757982at2759"/>
<dbReference type="PANTHER" id="PTHR31140">
    <property type="entry name" value="B3 DOMAIN-CONTAINING TRANSCRIPTION FACTOR ABI3"/>
    <property type="match status" value="1"/>
</dbReference>
<evidence type="ECO:0000259" key="6">
    <source>
        <dbReference type="PROSITE" id="PS50863"/>
    </source>
</evidence>
<keyword evidence="8" id="KW-1185">Reference proteome</keyword>
<name>A0A5N6QWE8_9ROSI</name>
<organism evidence="7 8">
    <name type="scientific">Carpinus fangiana</name>
    <dbReference type="NCBI Taxonomy" id="176857"/>
    <lineage>
        <taxon>Eukaryota</taxon>
        <taxon>Viridiplantae</taxon>
        <taxon>Streptophyta</taxon>
        <taxon>Embryophyta</taxon>
        <taxon>Tracheophyta</taxon>
        <taxon>Spermatophyta</taxon>
        <taxon>Magnoliopsida</taxon>
        <taxon>eudicotyledons</taxon>
        <taxon>Gunneridae</taxon>
        <taxon>Pentapetalae</taxon>
        <taxon>rosids</taxon>
        <taxon>fabids</taxon>
        <taxon>Fagales</taxon>
        <taxon>Betulaceae</taxon>
        <taxon>Carpinus</taxon>
    </lineage>
</organism>
<dbReference type="SUPFAM" id="SSF101936">
    <property type="entry name" value="DNA-binding pseudobarrel domain"/>
    <property type="match status" value="1"/>
</dbReference>
<dbReference type="Gene3D" id="2.40.330.10">
    <property type="entry name" value="DNA-binding pseudobarrel domain"/>
    <property type="match status" value="1"/>
</dbReference>
<dbReference type="Pfam" id="PF02362">
    <property type="entry name" value="B3"/>
    <property type="match status" value="1"/>
</dbReference>
<keyword evidence="2" id="KW-0805">Transcription regulation</keyword>
<gene>
    <name evidence="7" type="ORF">FH972_007177</name>
</gene>
<dbReference type="CDD" id="cd10017">
    <property type="entry name" value="B3_DNA"/>
    <property type="match status" value="1"/>
</dbReference>
<dbReference type="InterPro" id="IPR015300">
    <property type="entry name" value="DNA-bd_pseudobarrel_sf"/>
</dbReference>
<dbReference type="FunFam" id="2.40.330.10:FF:000003">
    <property type="entry name" value="B3 domain-containing transcription factor FUS3"/>
    <property type="match status" value="1"/>
</dbReference>
<evidence type="ECO:0000313" key="7">
    <source>
        <dbReference type="EMBL" id="KAE8021270.1"/>
    </source>
</evidence>
<evidence type="ECO:0000256" key="4">
    <source>
        <dbReference type="ARBA" id="ARBA00023163"/>
    </source>
</evidence>
<reference evidence="7 8" key="1">
    <citation type="submission" date="2019-06" db="EMBL/GenBank/DDBJ databases">
        <title>A chromosomal-level reference genome of Carpinus fangiana (Coryloideae, Betulaceae).</title>
        <authorList>
            <person name="Yang X."/>
            <person name="Wang Z."/>
            <person name="Zhang L."/>
            <person name="Hao G."/>
            <person name="Liu J."/>
            <person name="Yang Y."/>
        </authorList>
    </citation>
    <scope>NUCLEOTIDE SEQUENCE [LARGE SCALE GENOMIC DNA]</scope>
    <source>
        <strain evidence="7">Cfa_2016G</strain>
        <tissue evidence="7">Leaf</tissue>
    </source>
</reference>
<comment type="subcellular location">
    <subcellularLocation>
        <location evidence="1">Nucleus</location>
    </subcellularLocation>
</comment>
<dbReference type="InterPro" id="IPR044800">
    <property type="entry name" value="LEC2-like"/>
</dbReference>
<dbReference type="SMART" id="SM01019">
    <property type="entry name" value="B3"/>
    <property type="match status" value="1"/>
</dbReference>
<keyword evidence="3" id="KW-0238">DNA-binding</keyword>
<evidence type="ECO:0000256" key="5">
    <source>
        <dbReference type="ARBA" id="ARBA00023242"/>
    </source>
</evidence>
<evidence type="ECO:0000256" key="1">
    <source>
        <dbReference type="ARBA" id="ARBA00004123"/>
    </source>
</evidence>
<dbReference type="PROSITE" id="PS50863">
    <property type="entry name" value="B3"/>
    <property type="match status" value="1"/>
</dbReference>
<evidence type="ECO:0000256" key="2">
    <source>
        <dbReference type="ARBA" id="ARBA00023015"/>
    </source>
</evidence>
<dbReference type="GO" id="GO:0003700">
    <property type="term" value="F:DNA-binding transcription factor activity"/>
    <property type="evidence" value="ECO:0007669"/>
    <property type="project" value="InterPro"/>
</dbReference>
<proteinExistence type="predicted"/>
<keyword evidence="5" id="KW-0539">Nucleus</keyword>
<protein>
    <recommendedName>
        <fullName evidence="6">TF-B3 domain-containing protein</fullName>
    </recommendedName>
</protein>
<feature type="domain" description="TF-B3" evidence="6">
    <location>
        <begin position="113"/>
        <end position="215"/>
    </location>
</feature>
<dbReference type="EMBL" id="CM017323">
    <property type="protein sequence ID" value="KAE8021270.1"/>
    <property type="molecule type" value="Genomic_DNA"/>
</dbReference>
<evidence type="ECO:0000313" key="8">
    <source>
        <dbReference type="Proteomes" id="UP000327013"/>
    </source>
</evidence>
<dbReference type="PANTHER" id="PTHR31140:SF73">
    <property type="entry name" value="B3 DOMAIN-CONTAINING TRANSCRIPTION FACTOR FUS3"/>
    <property type="match status" value="1"/>
</dbReference>
<evidence type="ECO:0000256" key="3">
    <source>
        <dbReference type="ARBA" id="ARBA00023125"/>
    </source>
</evidence>
<sequence>MMMDQQTVHEKPEAACGLLAGVEAELRLVTVKGDNSTHHGSGRIGDQTRDLVAAVKGFSVLHRKKRMPRQRRSSTIQLLSFAPSSSHVPPFPLQALPSLPAREIDPRRLRFLFQKELKNSDVGSLRRMVLPKKAAEAHLPVLDSKEGILISMDDLDGLHVWSFKYRYWPNNNSRMYVLENTGDFVTTHGLQLGDFIMIYQDNQNQNYVIQAKKASDQDVFTDITRNAVNDLFLHDYEPTKQGSFYANYPTVDDTSLSFIYDSTTTFSNDSPLDFLGGSLTNYSRIGSLEGFGSGDQEFSIDDFPFY</sequence>